<evidence type="ECO:0000256" key="4">
    <source>
        <dbReference type="ARBA" id="ARBA00020256"/>
    </source>
</evidence>
<evidence type="ECO:0000256" key="8">
    <source>
        <dbReference type="ARBA" id="ARBA00022824"/>
    </source>
</evidence>
<evidence type="ECO:0000256" key="5">
    <source>
        <dbReference type="ARBA" id="ARBA00022692"/>
    </source>
</evidence>
<evidence type="ECO:0000256" key="9">
    <source>
        <dbReference type="ARBA" id="ARBA00022892"/>
    </source>
</evidence>
<reference evidence="16" key="2">
    <citation type="journal article" date="2023" name="Plants (Basel)">
        <title>Annotation of the Turnera subulata (Passifloraceae) Draft Genome Reveals the S-Locus Evolved after the Divergence of Turneroideae from Passifloroideae in a Stepwise Manner.</title>
        <authorList>
            <person name="Henning P.M."/>
            <person name="Roalson E.H."/>
            <person name="Mir W."/>
            <person name="McCubbin A.G."/>
            <person name="Shore J.S."/>
        </authorList>
    </citation>
    <scope>NUCLEOTIDE SEQUENCE</scope>
    <source>
        <strain evidence="16">F60SS</strain>
    </source>
</reference>
<dbReference type="GO" id="GO:0034067">
    <property type="term" value="P:protein localization to Golgi apparatus"/>
    <property type="evidence" value="ECO:0007669"/>
    <property type="project" value="TreeGrafter"/>
</dbReference>
<evidence type="ECO:0000313" key="17">
    <source>
        <dbReference type="Proteomes" id="UP001141552"/>
    </source>
</evidence>
<evidence type="ECO:0000256" key="2">
    <source>
        <dbReference type="ARBA" id="ARBA00005619"/>
    </source>
</evidence>
<evidence type="ECO:0000256" key="6">
    <source>
        <dbReference type="ARBA" id="ARBA00022707"/>
    </source>
</evidence>
<dbReference type="PANTHER" id="PTHR45909">
    <property type="entry name" value="ADP-RIBOSYLATION FACTOR-RELATED PROTEIN 1"/>
    <property type="match status" value="1"/>
</dbReference>
<keyword evidence="13 15" id="KW-0472">Membrane</keyword>
<evidence type="ECO:0000256" key="1">
    <source>
        <dbReference type="ARBA" id="ARBA00004389"/>
    </source>
</evidence>
<evidence type="ECO:0000256" key="10">
    <source>
        <dbReference type="ARBA" id="ARBA00022927"/>
    </source>
</evidence>
<comment type="caution">
    <text evidence="16">The sequence shown here is derived from an EMBL/GenBank/DDBJ whole genome shotgun (WGS) entry which is preliminary data.</text>
</comment>
<dbReference type="Pfam" id="PF09439">
    <property type="entry name" value="SRPRB"/>
    <property type="match status" value="1"/>
</dbReference>
<feature type="transmembrane region" description="Helical" evidence="15">
    <location>
        <begin position="139"/>
        <end position="159"/>
    </location>
</feature>
<keyword evidence="8" id="KW-0256">Endoplasmic reticulum</keyword>
<dbReference type="Gene3D" id="3.40.50.300">
    <property type="entry name" value="P-loop containing nucleotide triphosphate hydrolases"/>
    <property type="match status" value="1"/>
</dbReference>
<accession>A0A9Q0FBR2</accession>
<dbReference type="InterPro" id="IPR024156">
    <property type="entry name" value="Small_GTPase_ARF"/>
</dbReference>
<keyword evidence="10" id="KW-0653">Protein transport</keyword>
<comment type="similarity">
    <text evidence="3">Belongs to the small GTPase superfamily. Arf family.</text>
</comment>
<evidence type="ECO:0000256" key="3">
    <source>
        <dbReference type="ARBA" id="ARBA00010290"/>
    </source>
</evidence>
<dbReference type="GO" id="GO:0005794">
    <property type="term" value="C:Golgi apparatus"/>
    <property type="evidence" value="ECO:0007669"/>
    <property type="project" value="TreeGrafter"/>
</dbReference>
<keyword evidence="6" id="KW-0519">Myristate</keyword>
<dbReference type="PANTHER" id="PTHR45909:SF1">
    <property type="entry name" value="ADP-RIBOSYLATION FACTOR-RELATED PROTEIN 1"/>
    <property type="match status" value="1"/>
</dbReference>
<keyword evidence="5 15" id="KW-0812">Transmembrane</keyword>
<dbReference type="GO" id="GO:0006886">
    <property type="term" value="P:intracellular protein transport"/>
    <property type="evidence" value="ECO:0007669"/>
    <property type="project" value="TreeGrafter"/>
</dbReference>
<evidence type="ECO:0000313" key="16">
    <source>
        <dbReference type="EMBL" id="KAJ4827810.1"/>
    </source>
</evidence>
<dbReference type="Proteomes" id="UP001141552">
    <property type="component" value="Unassembled WGS sequence"/>
</dbReference>
<dbReference type="GO" id="GO:0003924">
    <property type="term" value="F:GTPase activity"/>
    <property type="evidence" value="ECO:0007669"/>
    <property type="project" value="TreeGrafter"/>
</dbReference>
<dbReference type="InterPro" id="IPR019009">
    <property type="entry name" value="SRP_receptor_beta_su"/>
</dbReference>
<keyword evidence="7" id="KW-0547">Nucleotide-binding</keyword>
<keyword evidence="11 15" id="KW-1133">Transmembrane helix</keyword>
<evidence type="ECO:0000256" key="11">
    <source>
        <dbReference type="ARBA" id="ARBA00022989"/>
    </source>
</evidence>
<protein>
    <recommendedName>
        <fullName evidence="4">Signal recognition particle receptor subunit beta</fullName>
    </recommendedName>
</protein>
<organism evidence="16 17">
    <name type="scientific">Turnera subulata</name>
    <dbReference type="NCBI Taxonomy" id="218843"/>
    <lineage>
        <taxon>Eukaryota</taxon>
        <taxon>Viridiplantae</taxon>
        <taxon>Streptophyta</taxon>
        <taxon>Embryophyta</taxon>
        <taxon>Tracheophyta</taxon>
        <taxon>Spermatophyta</taxon>
        <taxon>Magnoliopsida</taxon>
        <taxon>eudicotyledons</taxon>
        <taxon>Gunneridae</taxon>
        <taxon>Pentapetalae</taxon>
        <taxon>rosids</taxon>
        <taxon>fabids</taxon>
        <taxon>Malpighiales</taxon>
        <taxon>Passifloraceae</taxon>
        <taxon>Turnera</taxon>
    </lineage>
</organism>
<dbReference type="GO" id="GO:0005789">
    <property type="term" value="C:endoplasmic reticulum membrane"/>
    <property type="evidence" value="ECO:0007669"/>
    <property type="project" value="UniProtKB-SubCell"/>
</dbReference>
<keyword evidence="12" id="KW-0342">GTP-binding</keyword>
<comment type="similarity">
    <text evidence="2">Belongs to the SRP receptor beta subunit family.</text>
</comment>
<dbReference type="GO" id="GO:0005525">
    <property type="term" value="F:GTP binding"/>
    <property type="evidence" value="ECO:0007669"/>
    <property type="project" value="UniProtKB-KW"/>
</dbReference>
<dbReference type="OrthoDB" id="41266at2759"/>
<name>A0A9Q0FBR2_9ROSI</name>
<reference evidence="16" key="1">
    <citation type="submission" date="2022-02" db="EMBL/GenBank/DDBJ databases">
        <authorList>
            <person name="Henning P.M."/>
            <person name="McCubbin A.G."/>
            <person name="Shore J.S."/>
        </authorList>
    </citation>
    <scope>NUCLEOTIDE SEQUENCE</scope>
    <source>
        <strain evidence="16">F60SS</strain>
        <tissue evidence="16">Leaves</tissue>
    </source>
</reference>
<comment type="subcellular location">
    <subcellularLocation>
        <location evidence="1">Endoplasmic reticulum membrane</location>
        <topology evidence="1">Single-pass membrane protein</topology>
    </subcellularLocation>
</comment>
<keyword evidence="14" id="KW-0675">Receptor</keyword>
<keyword evidence="17" id="KW-1185">Reference proteome</keyword>
<evidence type="ECO:0000256" key="15">
    <source>
        <dbReference type="SAM" id="Phobius"/>
    </source>
</evidence>
<keyword evidence="10" id="KW-0813">Transport</keyword>
<keyword evidence="6" id="KW-0449">Lipoprotein</keyword>
<evidence type="ECO:0000256" key="14">
    <source>
        <dbReference type="ARBA" id="ARBA00023170"/>
    </source>
</evidence>
<dbReference type="SUPFAM" id="SSF52540">
    <property type="entry name" value="P-loop containing nucleoside triphosphate hydrolases"/>
    <property type="match status" value="1"/>
</dbReference>
<dbReference type="InterPro" id="IPR027417">
    <property type="entry name" value="P-loop_NTPase"/>
</dbReference>
<evidence type="ECO:0000256" key="13">
    <source>
        <dbReference type="ARBA" id="ARBA00023136"/>
    </source>
</evidence>
<proteinExistence type="inferred from homology"/>
<keyword evidence="9" id="KW-0931">ER-Golgi transport</keyword>
<evidence type="ECO:0000256" key="12">
    <source>
        <dbReference type="ARBA" id="ARBA00023134"/>
    </source>
</evidence>
<sequence>MRESHGYLAENHLLRPWLEAEMKIRYEPGGTLLDMLLILFQFETQQEDVVLLRYDPEIAFNVPDLLQLLPHLRRSHSSVRVDLADNVETRKSRIHSVLKCPLNPENRMQMEGFEQWKEEAREWVKQGIEYAHQIPPPQLYAAAAVLVFTTLLLLIIRLFKRSKSNTVVLTGLGGSGKTVLFYQLRDGSSHQGTVTSMDPNEGTFILHSESTKKGKIKPVHIVDVPGHSRLRTKLDDFLPQAACIVFVVDALEFLPNLSAVAEYLYDILTKASVVKKKVPVLICCNKTDKVTAHTKEFIRKQLEKEIEKLRASRIGMSEADIANDFTLGIPGEAFAFTQCINKVTVAEASGLTGEVSQVEQFIREHVKP</sequence>
<dbReference type="GO" id="GO:0043001">
    <property type="term" value="P:Golgi to plasma membrane protein transport"/>
    <property type="evidence" value="ECO:0007669"/>
    <property type="project" value="TreeGrafter"/>
</dbReference>
<dbReference type="AlphaFoldDB" id="A0A9Q0FBR2"/>
<dbReference type="EMBL" id="JAKUCV010006327">
    <property type="protein sequence ID" value="KAJ4827810.1"/>
    <property type="molecule type" value="Genomic_DNA"/>
</dbReference>
<evidence type="ECO:0000256" key="7">
    <source>
        <dbReference type="ARBA" id="ARBA00022741"/>
    </source>
</evidence>
<gene>
    <name evidence="16" type="ORF">Tsubulata_026143</name>
</gene>
<dbReference type="CDD" id="cd04105">
    <property type="entry name" value="SR_beta"/>
    <property type="match status" value="1"/>
</dbReference>